<dbReference type="InterPro" id="IPR036116">
    <property type="entry name" value="FN3_sf"/>
</dbReference>
<dbReference type="Gene3D" id="2.60.40.4270">
    <property type="entry name" value="Listeria-Bacteroides repeat domain"/>
    <property type="match status" value="10"/>
</dbReference>
<organism evidence="5 6">
    <name type="scientific">Methanimicrococcus stummii</name>
    <dbReference type="NCBI Taxonomy" id="3028294"/>
    <lineage>
        <taxon>Archaea</taxon>
        <taxon>Methanobacteriati</taxon>
        <taxon>Methanobacteriota</taxon>
        <taxon>Stenosarchaea group</taxon>
        <taxon>Methanomicrobia</taxon>
        <taxon>Methanosarcinales</taxon>
        <taxon>Methanosarcinaceae</taxon>
        <taxon>Methanimicrococcus</taxon>
    </lineage>
</organism>
<dbReference type="RefSeq" id="WP_316559344.1">
    <property type="nucleotide sequence ID" value="NZ_CP131062.1"/>
</dbReference>
<dbReference type="InterPro" id="IPR003961">
    <property type="entry name" value="FN3_dom"/>
</dbReference>
<evidence type="ECO:0000256" key="3">
    <source>
        <dbReference type="SAM" id="Phobius"/>
    </source>
</evidence>
<feature type="compositionally biased region" description="Basic and acidic residues" evidence="2">
    <location>
        <begin position="696"/>
        <end position="707"/>
    </location>
</feature>
<evidence type="ECO:0000259" key="4">
    <source>
        <dbReference type="PROSITE" id="PS50853"/>
    </source>
</evidence>
<evidence type="ECO:0000256" key="1">
    <source>
        <dbReference type="ARBA" id="ARBA00004196"/>
    </source>
</evidence>
<dbReference type="GeneID" id="85198055"/>
<feature type="compositionally biased region" description="Acidic residues" evidence="2">
    <location>
        <begin position="1035"/>
        <end position="1044"/>
    </location>
</feature>
<feature type="domain" description="Fibronectin type-III" evidence="4">
    <location>
        <begin position="1"/>
        <end position="52"/>
    </location>
</feature>
<dbReference type="PROSITE" id="PS50853">
    <property type="entry name" value="FN3"/>
    <property type="match status" value="1"/>
</dbReference>
<gene>
    <name evidence="5" type="ORF">MmiEs2_15870</name>
</gene>
<dbReference type="InterPro" id="IPR013378">
    <property type="entry name" value="InlB-like_B-rpt"/>
</dbReference>
<dbReference type="SUPFAM" id="SSF49265">
    <property type="entry name" value="Fibronectin type III"/>
    <property type="match status" value="1"/>
</dbReference>
<name>A0AA96ZXS8_9EURY</name>
<dbReference type="Gene3D" id="2.60.40.10">
    <property type="entry name" value="Immunoglobulins"/>
    <property type="match status" value="2"/>
</dbReference>
<dbReference type="CDD" id="cd00063">
    <property type="entry name" value="FN3"/>
    <property type="match status" value="1"/>
</dbReference>
<proteinExistence type="predicted"/>
<evidence type="ECO:0000313" key="6">
    <source>
        <dbReference type="Proteomes" id="UP001302662"/>
    </source>
</evidence>
<dbReference type="EMBL" id="CP131062">
    <property type="protein sequence ID" value="WNY29360.1"/>
    <property type="molecule type" value="Genomic_DNA"/>
</dbReference>
<dbReference type="InterPro" id="IPR013783">
    <property type="entry name" value="Ig-like_fold"/>
</dbReference>
<accession>A0AA96ZXS8</accession>
<dbReference type="InterPro" id="IPR042229">
    <property type="entry name" value="Listeria/Bacterioides_rpt_sf"/>
</dbReference>
<dbReference type="AlphaFoldDB" id="A0AA96ZXS8"/>
<keyword evidence="3" id="KW-0472">Membrane</keyword>
<sequence>MGYTKVGDTTNTVFEDTGLNADTWYSYVVSAYNDKGEGAWSNTDAVTYALPNPKIEEEGFSHIKLNWPRITNSAPSGDADAYKIYRAQWEGGVYEQIGMITDPGIGNIPNYNDTYLSSDTRYYYGITALRSYIDEFGYTQYREGPMVKIDGKTLGGGASKYEVTYNKNHGYPEIEWTDPTEYETNDNVILKGITNLDFDWNRTAEGWAFKGWIKDSQTGTAISGTSFVMENADVILYAKWEEIDYTVTYYENDGTNNRDFEETTPYNVGDTVTLKAITNGDFDWNRTAEGWEFKGWAKGSPTGTVVTGPTFTMETANVDLYAKWEKIEYIVTYYENDGTHNNDFEETTKYNVGDSVTLREITNNDFDWNRTTEGWEFKGWAKGSPTGTVVTGTSFAMETANVDLYAKWKKINYTVTYYENDGTRNSEFTGSTLYQVGDTVPLKEITNGDFDWNRTAEGFKFEGWSKDSAVGTPLSGTSFTMTAGNVKLYAQWTPIYTVTFDANGGVFDGSETVSGTGIVQSFDLGKTVLTVEEIESGAVISSPSADPTWIDHGFVSWHEKENGNLKAEAWNPAAPITKDLELFAKWTEPAEKTYRVIYHANGADDESKIPIDATEYPAGAYVTVKANENGLTKGNDIFKGWNTKPAGDGTHYDENQANAFQMGTENVVLYAEWAPTYTVTYMPNGATSGTAPTDSSRYESGDSVTTKDKNMLDKTGHAFLEWNTLPDGTGTTYGENQVDAFQISNGNVILYAIWDAGGIPQTTFTVTYDENGATSGTVPVDGNSYNLADFVTTLGNTGTLTKTDFVFKGWNTLADGTGVHYDENQANAFQIYNDVILYAEWAPTYTVTYDANYADSGTVPIDGTRYEYNDAVYLQENTGNLEKANSKFIGWNTLPDGTGTSYDADISEFFLITENTRLYAEWTPVYTVTYHGNTETAGTPPTDSAEYENGESVMILDKNTLVKSGYTFKNWNTLADGSGTVYNQGATLTMPDHDVDLYAQWKKNSSGGGGNNTTPEIKEPVKSSPAESGTMQGPEPEEEPEPEPYMESAPAGYGAWAYPLLLLFLIVIAVYLYMRYRKRKAASQAKV</sequence>
<keyword evidence="3" id="KW-0812">Transmembrane</keyword>
<comment type="subcellular location">
    <subcellularLocation>
        <location evidence="1">Cell envelope</location>
    </subcellularLocation>
</comment>
<protein>
    <recommendedName>
        <fullName evidence="4">Fibronectin type-III domain-containing protein</fullName>
    </recommendedName>
</protein>
<dbReference type="KEGG" id="mees:MmiEs2_15870"/>
<feature type="region of interest" description="Disordered" evidence="2">
    <location>
        <begin position="1001"/>
        <end position="1047"/>
    </location>
</feature>
<dbReference type="Pfam" id="PF09479">
    <property type="entry name" value="Flg_new"/>
    <property type="match status" value="10"/>
</dbReference>
<evidence type="ECO:0000313" key="5">
    <source>
        <dbReference type="EMBL" id="WNY29360.1"/>
    </source>
</evidence>
<keyword evidence="3" id="KW-1133">Transmembrane helix</keyword>
<reference evidence="5 6" key="1">
    <citation type="submission" date="2023-07" db="EMBL/GenBank/DDBJ databases">
        <title>Closed genome sequence of Methanimicrococcus sp. Es2.</title>
        <authorList>
            <person name="Protasov E."/>
            <person name="Platt K."/>
            <person name="Reeh H."/>
            <person name="Poehlein A."/>
            <person name="Daniel R."/>
            <person name="Brune A."/>
        </authorList>
    </citation>
    <scope>NUCLEOTIDE SEQUENCE [LARGE SCALE GENOMIC DNA]</scope>
    <source>
        <strain evidence="5 6">Es2</strain>
    </source>
</reference>
<evidence type="ECO:0000256" key="2">
    <source>
        <dbReference type="SAM" id="MobiDB-lite"/>
    </source>
</evidence>
<dbReference type="Proteomes" id="UP001302662">
    <property type="component" value="Chromosome"/>
</dbReference>
<dbReference type="NCBIfam" id="TIGR02543">
    <property type="entry name" value="List_Bact_rpt"/>
    <property type="match status" value="2"/>
</dbReference>
<feature type="region of interest" description="Disordered" evidence="2">
    <location>
        <begin position="688"/>
        <end position="707"/>
    </location>
</feature>
<feature type="transmembrane region" description="Helical" evidence="3">
    <location>
        <begin position="1056"/>
        <end position="1074"/>
    </location>
</feature>
<keyword evidence="6" id="KW-1185">Reference proteome</keyword>